<comment type="caution">
    <text evidence="1">The sequence shown here is derived from an EMBL/GenBank/DDBJ whole genome shotgun (WGS) entry which is preliminary data.</text>
</comment>
<organism evidence="1 2">
    <name type="scientific">Purpureocillium lilacinum</name>
    <name type="common">Paecilomyces lilacinus</name>
    <dbReference type="NCBI Taxonomy" id="33203"/>
    <lineage>
        <taxon>Eukaryota</taxon>
        <taxon>Fungi</taxon>
        <taxon>Dikarya</taxon>
        <taxon>Ascomycota</taxon>
        <taxon>Pezizomycotina</taxon>
        <taxon>Sordariomycetes</taxon>
        <taxon>Hypocreomycetidae</taxon>
        <taxon>Hypocreales</taxon>
        <taxon>Ophiocordycipitaceae</taxon>
        <taxon>Purpureocillium</taxon>
    </lineage>
</organism>
<gene>
    <name evidence="1" type="ORF">Purlil1_14034</name>
</gene>
<dbReference type="Proteomes" id="UP001287286">
    <property type="component" value="Unassembled WGS sequence"/>
</dbReference>
<dbReference type="EMBL" id="JAWRVI010000420">
    <property type="protein sequence ID" value="KAK4065708.1"/>
    <property type="molecule type" value="Genomic_DNA"/>
</dbReference>
<proteinExistence type="predicted"/>
<reference evidence="1 2" key="1">
    <citation type="journal article" date="2024" name="Microbiol. Resour. Announc.">
        <title>Genome annotations for the ascomycete fungi Trichoderma harzianum, Trichoderma aggressivum, and Purpureocillium lilacinum.</title>
        <authorList>
            <person name="Beijen E.P.W."/>
            <person name="Ohm R.A."/>
        </authorList>
    </citation>
    <scope>NUCLEOTIDE SEQUENCE [LARGE SCALE GENOMIC DNA]</scope>
    <source>
        <strain evidence="1 2">CBS 150709</strain>
    </source>
</reference>
<protein>
    <submittedName>
        <fullName evidence="1">Uncharacterized protein</fullName>
    </submittedName>
</protein>
<name>A0ABR0BCQ4_PURLI</name>
<evidence type="ECO:0000313" key="1">
    <source>
        <dbReference type="EMBL" id="KAK4065708.1"/>
    </source>
</evidence>
<evidence type="ECO:0000313" key="2">
    <source>
        <dbReference type="Proteomes" id="UP001287286"/>
    </source>
</evidence>
<accession>A0ABR0BCQ4</accession>
<keyword evidence="2" id="KW-1185">Reference proteome</keyword>
<sequence>MLRDLSLHVTIARKLPSTLDVVRRIGFPSSEANSAKGGLIIAHYNELAWNPLLAPQKAVQCERTHYISQEGWSLWLRVVGHFLPDQRFCWRLAIKVPPPPRKLLKDGGLEYFLRNCLLAERGIYDNEAKVARVFHRVIAGYKDSLSTNILRNKLGHETFIHAVVSYMMARTSRSADAFQTSQLSTPEVCLQFVHDARKAAEVQALPARSMARISRRHRKTTDLCEVLVGTSSPMTNFPAFQGFGSSYTEKVRVHRALYIYDILARLCGILHDSCLLSGTIKDFSFQDLHNRLLSKLLAPWETQQIIAIQWYLGRTLLGSYVRSLGVDHHAAPPVLGNSIESIHSWLCDPDSAETGWLPLSPRDATRREHTAIFTSLLNVAVTTSERRKWSCHYKDHISFGDDEPSFRSWRKLLGNHSQILDGVDFWSEVFQPGMGAQRESFYLWGFIFWDDSRWELFSTPEVNSQASDTLQQSPDFDSFIIDTLVFEDIVSMIAPSAVN</sequence>